<dbReference type="InterPro" id="IPR036390">
    <property type="entry name" value="WH_DNA-bd_sf"/>
</dbReference>
<dbReference type="SMART" id="SM00347">
    <property type="entry name" value="HTH_MARR"/>
    <property type="match status" value="1"/>
</dbReference>
<dbReference type="PANTHER" id="PTHR42756">
    <property type="entry name" value="TRANSCRIPTIONAL REGULATOR, MARR"/>
    <property type="match status" value="1"/>
</dbReference>
<dbReference type="PROSITE" id="PS01117">
    <property type="entry name" value="HTH_MARR_1"/>
    <property type="match status" value="1"/>
</dbReference>
<accession>A0ABQ3E8G9</accession>
<keyword evidence="6" id="KW-1185">Reference proteome</keyword>
<evidence type="ECO:0000256" key="2">
    <source>
        <dbReference type="ARBA" id="ARBA00023125"/>
    </source>
</evidence>
<dbReference type="InterPro" id="IPR000835">
    <property type="entry name" value="HTH_MarR-typ"/>
</dbReference>
<comment type="caution">
    <text evidence="5">The sequence shown here is derived from an EMBL/GenBank/DDBJ whole genome shotgun (WGS) entry which is preliminary data.</text>
</comment>
<dbReference type="Gene3D" id="1.10.10.10">
    <property type="entry name" value="Winged helix-like DNA-binding domain superfamily/Winged helix DNA-binding domain"/>
    <property type="match status" value="1"/>
</dbReference>
<evidence type="ECO:0000313" key="5">
    <source>
        <dbReference type="EMBL" id="GHB28320.1"/>
    </source>
</evidence>
<dbReference type="Pfam" id="PF01047">
    <property type="entry name" value="MarR"/>
    <property type="match status" value="1"/>
</dbReference>
<organism evidence="5 6">
    <name type="scientific">Pseudovibrio japonicus</name>
    <dbReference type="NCBI Taxonomy" id="366534"/>
    <lineage>
        <taxon>Bacteria</taxon>
        <taxon>Pseudomonadati</taxon>
        <taxon>Pseudomonadota</taxon>
        <taxon>Alphaproteobacteria</taxon>
        <taxon>Hyphomicrobiales</taxon>
        <taxon>Stappiaceae</taxon>
        <taxon>Pseudovibrio</taxon>
    </lineage>
</organism>
<evidence type="ECO:0000259" key="4">
    <source>
        <dbReference type="PROSITE" id="PS50995"/>
    </source>
</evidence>
<evidence type="ECO:0000256" key="1">
    <source>
        <dbReference type="ARBA" id="ARBA00023015"/>
    </source>
</evidence>
<reference evidence="6" key="1">
    <citation type="journal article" date="2019" name="Int. J. Syst. Evol. Microbiol.">
        <title>The Global Catalogue of Microorganisms (GCM) 10K type strain sequencing project: providing services to taxonomists for standard genome sequencing and annotation.</title>
        <authorList>
            <consortium name="The Broad Institute Genomics Platform"/>
            <consortium name="The Broad Institute Genome Sequencing Center for Infectious Disease"/>
            <person name="Wu L."/>
            <person name="Ma J."/>
        </authorList>
    </citation>
    <scope>NUCLEOTIDE SEQUENCE [LARGE SCALE GENOMIC DNA]</scope>
    <source>
        <strain evidence="6">KCTC 12861</strain>
    </source>
</reference>
<gene>
    <name evidence="5" type="ORF">GCM10007094_16010</name>
</gene>
<dbReference type="SUPFAM" id="SSF46785">
    <property type="entry name" value="Winged helix' DNA-binding domain"/>
    <property type="match status" value="1"/>
</dbReference>
<sequence length="147" mass="16681">MTTLPYPRSMGRLLTMLSEAACGLAEDYLRPYEISLAQWVVLSALWRRDGLSVSELSEYSGKKTAALSRLLDRLEDKELVRRAAVEDDKRSVKIHLTEKGQGLSHLADMYKHVNGVLLADLSETEQEQLFPMLERMLDSVEGKSKKR</sequence>
<keyword evidence="2" id="KW-0238">DNA-binding</keyword>
<proteinExistence type="predicted"/>
<keyword evidence="3" id="KW-0804">Transcription</keyword>
<feature type="domain" description="HTH marR-type" evidence="4">
    <location>
        <begin position="7"/>
        <end position="138"/>
    </location>
</feature>
<dbReference type="PANTHER" id="PTHR42756:SF1">
    <property type="entry name" value="TRANSCRIPTIONAL REPRESSOR OF EMRAB OPERON"/>
    <property type="match status" value="1"/>
</dbReference>
<dbReference type="PRINTS" id="PR00598">
    <property type="entry name" value="HTHMARR"/>
</dbReference>
<dbReference type="InterPro" id="IPR023187">
    <property type="entry name" value="Tscrpt_reg_MarR-type_CS"/>
</dbReference>
<dbReference type="PROSITE" id="PS50995">
    <property type="entry name" value="HTH_MARR_2"/>
    <property type="match status" value="1"/>
</dbReference>
<protein>
    <recommendedName>
        <fullName evidence="4">HTH marR-type domain-containing protein</fullName>
    </recommendedName>
</protein>
<name>A0ABQ3E8G9_9HYPH</name>
<dbReference type="InterPro" id="IPR036388">
    <property type="entry name" value="WH-like_DNA-bd_sf"/>
</dbReference>
<dbReference type="EMBL" id="BMXE01000002">
    <property type="protein sequence ID" value="GHB28320.1"/>
    <property type="molecule type" value="Genomic_DNA"/>
</dbReference>
<keyword evidence="1" id="KW-0805">Transcription regulation</keyword>
<evidence type="ECO:0000256" key="3">
    <source>
        <dbReference type="ARBA" id="ARBA00023163"/>
    </source>
</evidence>
<dbReference type="RefSeq" id="WP_189436222.1">
    <property type="nucleotide sequence ID" value="NZ_BMXE01000002.1"/>
</dbReference>
<evidence type="ECO:0000313" key="6">
    <source>
        <dbReference type="Proteomes" id="UP000637980"/>
    </source>
</evidence>
<dbReference type="Proteomes" id="UP000637980">
    <property type="component" value="Unassembled WGS sequence"/>
</dbReference>